<dbReference type="OrthoDB" id="9799145at2"/>
<dbReference type="Proteomes" id="UP000092952">
    <property type="component" value="Chromosome"/>
</dbReference>
<dbReference type="InterPro" id="IPR011146">
    <property type="entry name" value="HIT-like"/>
</dbReference>
<evidence type="ECO:0000259" key="1">
    <source>
        <dbReference type="Pfam" id="PF01230"/>
    </source>
</evidence>
<dbReference type="Gene3D" id="3.30.428.10">
    <property type="entry name" value="HIT-like"/>
    <property type="match status" value="1"/>
</dbReference>
<evidence type="ECO:0000313" key="3">
    <source>
        <dbReference type="Proteomes" id="UP000092952"/>
    </source>
</evidence>
<dbReference type="Pfam" id="PF01230">
    <property type="entry name" value="HIT"/>
    <property type="match status" value="1"/>
</dbReference>
<accession>A0A1B1YU53</accession>
<dbReference type="EMBL" id="CP014671">
    <property type="protein sequence ID" value="ANX04305.1"/>
    <property type="molecule type" value="Genomic_DNA"/>
</dbReference>
<reference evidence="3" key="1">
    <citation type="submission" date="2016-03" db="EMBL/GenBank/DDBJ databases">
        <title>Complete genome sequence of Solimmundus cernigliae, representing a novel lineage of polycyclic aromatic hydrocarbon degraders within the Gammaproteobacteria.</title>
        <authorList>
            <person name="Singleton D.R."/>
            <person name="Dickey A.N."/>
            <person name="Scholl E.H."/>
            <person name="Wright F.A."/>
            <person name="Aitken M.D."/>
        </authorList>
    </citation>
    <scope>NUCLEOTIDE SEQUENCE [LARGE SCALE GENOMIC DNA]</scope>
    <source>
        <strain evidence="3">TR3.2</strain>
    </source>
</reference>
<dbReference type="STRING" id="1810504.PG2T_09045"/>
<keyword evidence="3" id="KW-1185">Reference proteome</keyword>
<evidence type="ECO:0000313" key="2">
    <source>
        <dbReference type="EMBL" id="ANX04305.1"/>
    </source>
</evidence>
<dbReference type="SUPFAM" id="SSF54197">
    <property type="entry name" value="HIT-like"/>
    <property type="match status" value="1"/>
</dbReference>
<name>A0A1B1YU53_9GAMM</name>
<dbReference type="KEGG" id="gbi:PG2T_09045"/>
<proteinExistence type="predicted"/>
<dbReference type="InterPro" id="IPR036265">
    <property type="entry name" value="HIT-like_sf"/>
</dbReference>
<feature type="domain" description="HIT" evidence="1">
    <location>
        <begin position="24"/>
        <end position="98"/>
    </location>
</feature>
<keyword evidence="2" id="KW-0378">Hydrolase</keyword>
<protein>
    <submittedName>
        <fullName evidence="2">HIT family hydrolase</fullName>
    </submittedName>
</protein>
<organism evidence="2 3">
    <name type="scientific">Immundisolibacter cernigliae</name>
    <dbReference type="NCBI Taxonomy" id="1810504"/>
    <lineage>
        <taxon>Bacteria</taxon>
        <taxon>Pseudomonadati</taxon>
        <taxon>Pseudomonadota</taxon>
        <taxon>Gammaproteobacteria</taxon>
        <taxon>Immundisolibacterales</taxon>
        <taxon>Immundisolibacteraceae</taxon>
        <taxon>Immundisolibacter</taxon>
    </lineage>
</organism>
<dbReference type="AlphaFoldDB" id="A0A1B1YU53"/>
<sequence>MNATARKFGDPTTRIATCGAWTVLLRPRQPTLGALVLVCEEPVRAFGDVSAAAYADLARTTRRVEAMLGAAFAYDKINYLMLMMVDPDVHFHVLPRYAQIRHFAGHAFSDLAWPNAPDLGFDHAIDAATQAALIERLKEAWQ</sequence>
<dbReference type="RefSeq" id="WP_068804379.1">
    <property type="nucleotide sequence ID" value="NZ_CP014671.1"/>
</dbReference>
<dbReference type="GO" id="GO:0016787">
    <property type="term" value="F:hydrolase activity"/>
    <property type="evidence" value="ECO:0007669"/>
    <property type="project" value="UniProtKB-KW"/>
</dbReference>
<gene>
    <name evidence="2" type="ORF">PG2T_09045</name>
</gene>
<dbReference type="InParanoid" id="A0A1B1YU53"/>